<dbReference type="RefSeq" id="WP_123906383.1">
    <property type="nucleotide sequence ID" value="NZ_CAXOGG010000020.1"/>
</dbReference>
<dbReference type="Proteomes" id="UP001175344">
    <property type="component" value="Unassembled WGS sequence"/>
</dbReference>
<reference evidence="3" key="3">
    <citation type="submission" date="2024-01" db="EMBL/GenBank/DDBJ databases">
        <authorList>
            <person name="Macesic N."/>
        </authorList>
    </citation>
    <scope>NUCLEOTIDE SEQUENCE</scope>
    <source>
        <strain evidence="3">CPO239</strain>
    </source>
</reference>
<dbReference type="InterPro" id="IPR011010">
    <property type="entry name" value="DNA_brk_join_enz"/>
</dbReference>
<dbReference type="GO" id="GO:0015074">
    <property type="term" value="P:DNA integration"/>
    <property type="evidence" value="ECO:0007669"/>
    <property type="project" value="InterPro"/>
</dbReference>
<keyword evidence="1" id="KW-0233">DNA recombination</keyword>
<evidence type="ECO:0000256" key="1">
    <source>
        <dbReference type="ARBA" id="ARBA00023172"/>
    </source>
</evidence>
<keyword evidence="5" id="KW-1185">Reference proteome</keyword>
<protein>
    <submittedName>
        <fullName evidence="2">Uncharacterized protein</fullName>
    </submittedName>
</protein>
<name>A0A7W3CAD0_ENTAS</name>
<dbReference type="GO" id="GO:0003677">
    <property type="term" value="F:DNA binding"/>
    <property type="evidence" value="ECO:0007669"/>
    <property type="project" value="InterPro"/>
</dbReference>
<accession>A0A7W3CAD0</accession>
<dbReference type="EMBL" id="JABXRP010000001">
    <property type="protein sequence ID" value="MBA8077374.1"/>
    <property type="molecule type" value="Genomic_DNA"/>
</dbReference>
<gene>
    <name evidence="2" type="ORF">HV056_12605</name>
    <name evidence="3" type="ORF">QAA55_018375</name>
</gene>
<dbReference type="Gene3D" id="1.10.443.10">
    <property type="entry name" value="Intergrase catalytic core"/>
    <property type="match status" value="1"/>
</dbReference>
<evidence type="ECO:0000313" key="2">
    <source>
        <dbReference type="EMBL" id="MBA8077374.1"/>
    </source>
</evidence>
<evidence type="ECO:0000313" key="3">
    <source>
        <dbReference type="EMBL" id="MEC5730366.1"/>
    </source>
</evidence>
<dbReference type="SUPFAM" id="SSF56349">
    <property type="entry name" value="DNA breaking-rejoining enzymes"/>
    <property type="match status" value="1"/>
</dbReference>
<reference evidence="2 4" key="1">
    <citation type="submission" date="2020-06" db="EMBL/GenBank/DDBJ databases">
        <title>REHAB project genomes.</title>
        <authorList>
            <person name="Shaw L.P."/>
        </authorList>
    </citation>
    <scope>NUCLEOTIDE SEQUENCE [LARGE SCALE GENOMIC DNA]</scope>
    <source>
        <strain evidence="2 4">RHBSTW-00074</strain>
    </source>
</reference>
<proteinExistence type="predicted"/>
<dbReference type="InterPro" id="IPR013762">
    <property type="entry name" value="Integrase-like_cat_sf"/>
</dbReference>
<organism evidence="2 4">
    <name type="scientific">Enterobacter asburiae</name>
    <dbReference type="NCBI Taxonomy" id="61645"/>
    <lineage>
        <taxon>Bacteria</taxon>
        <taxon>Pseudomonadati</taxon>
        <taxon>Pseudomonadota</taxon>
        <taxon>Gammaproteobacteria</taxon>
        <taxon>Enterobacterales</taxon>
        <taxon>Enterobacteriaceae</taxon>
        <taxon>Enterobacter</taxon>
        <taxon>Enterobacter cloacae complex</taxon>
    </lineage>
</organism>
<comment type="caution">
    <text evidence="2">The sequence shown here is derived from an EMBL/GenBank/DDBJ whole genome shotgun (WGS) entry which is preliminary data.</text>
</comment>
<dbReference type="AlphaFoldDB" id="A0A7W3CAD0"/>
<dbReference type="EMBL" id="JARTQQ020000001">
    <property type="protein sequence ID" value="MEC5730366.1"/>
    <property type="molecule type" value="Genomic_DNA"/>
</dbReference>
<evidence type="ECO:0000313" key="5">
    <source>
        <dbReference type="Proteomes" id="UP001175344"/>
    </source>
</evidence>
<dbReference type="GO" id="GO:0006310">
    <property type="term" value="P:DNA recombination"/>
    <property type="evidence" value="ECO:0007669"/>
    <property type="project" value="UniProtKB-KW"/>
</dbReference>
<sequence>MMRDVWGLTVVEFIAIKRNLENISDTWSDLWAMLYLSQAKPGQLLGAKFDDVSHDILVLSATKGLRERCIALKPGVKRILHSRREKYPEDVFLFQSHSHRTKTTPRPVTLVAFNAALKRASIGVTAKTVSSKSAYYLTPLR</sequence>
<reference evidence="3" key="2">
    <citation type="journal article" date="2023" name="Nat. Commun.">
        <title>Genomic dissection of endemic carbapenem resistance reveals metallo-beta-lactamase dissemination through clonal, plasmid and integron transfer.</title>
        <authorList>
            <person name="Macesic N."/>
            <person name="Hawkey J."/>
            <person name="Vezina B."/>
            <person name="Wisniewski J.A."/>
            <person name="Cottingham H."/>
            <person name="Blakeway L.V."/>
            <person name="Harshegyi T."/>
            <person name="Pragastis K."/>
            <person name="Badoordeen G.Z."/>
            <person name="Dennison A."/>
            <person name="Spelman D.W."/>
            <person name="Jenney A.W.J."/>
            <person name="Peleg A.Y."/>
        </authorList>
    </citation>
    <scope>NUCLEOTIDE SEQUENCE</scope>
    <source>
        <strain evidence="3">CPO239</strain>
    </source>
</reference>
<dbReference type="Proteomes" id="UP000533461">
    <property type="component" value="Unassembled WGS sequence"/>
</dbReference>
<evidence type="ECO:0000313" key="4">
    <source>
        <dbReference type="Proteomes" id="UP000533461"/>
    </source>
</evidence>